<dbReference type="Gene3D" id="3.40.50.300">
    <property type="entry name" value="P-loop containing nucleotide triphosphate hydrolases"/>
    <property type="match status" value="1"/>
</dbReference>
<dbReference type="PANTHER" id="PTHR12812:SF0">
    <property type="entry name" value="HEPARAN-SULFATE 6-O-SULFOTRANSFERASE"/>
    <property type="match status" value="1"/>
</dbReference>
<evidence type="ECO:0008006" key="9">
    <source>
        <dbReference type="Google" id="ProtNLM"/>
    </source>
</evidence>
<evidence type="ECO:0000256" key="4">
    <source>
        <dbReference type="ARBA" id="ARBA00022989"/>
    </source>
</evidence>
<keyword evidence="2" id="KW-0808">Transferase</keyword>
<evidence type="ECO:0000256" key="5">
    <source>
        <dbReference type="ARBA" id="ARBA00023136"/>
    </source>
</evidence>
<evidence type="ECO:0000256" key="2">
    <source>
        <dbReference type="ARBA" id="ARBA00022679"/>
    </source>
</evidence>
<comment type="subcellular location">
    <subcellularLocation>
        <location evidence="1">Membrane</location>
        <topology evidence="1">Single-pass membrane protein</topology>
    </subcellularLocation>
</comment>
<comment type="caution">
    <text evidence="7">The sequence shown here is derived from an EMBL/GenBank/DDBJ whole genome shotgun (WGS) entry which is preliminary data.</text>
</comment>
<keyword evidence="8" id="KW-1185">Reference proteome</keyword>
<dbReference type="PANTHER" id="PTHR12812">
    <property type="entry name" value="HEPARAN SULFATE 6-O-SULFOTRANSFERASE 3"/>
    <property type="match status" value="1"/>
</dbReference>
<accession>A0ABT3SZF5</accession>
<evidence type="ECO:0000313" key="7">
    <source>
        <dbReference type="EMBL" id="MCX2974702.1"/>
    </source>
</evidence>
<gene>
    <name evidence="7" type="ORF">EYC87_14000</name>
</gene>
<keyword evidence="4" id="KW-1133">Transmembrane helix</keyword>
<dbReference type="EMBL" id="SHNP01000005">
    <property type="protein sequence ID" value="MCX2974702.1"/>
    <property type="molecule type" value="Genomic_DNA"/>
</dbReference>
<evidence type="ECO:0000256" key="3">
    <source>
        <dbReference type="ARBA" id="ARBA00022692"/>
    </source>
</evidence>
<keyword evidence="6" id="KW-0325">Glycoprotein</keyword>
<sequence>MPDARPALKSVNLPRPVVFLHIAKTAGTSIVHFFQQRLAADQICSHGDFLRFPKDRASFESQLRRYQFVSGHFGYSDVASLLEESYAFTFLRDPVDRVLSLYKFCMHADMQKQFAVARAARDLGLEAFLTSTRPEVSEMLDNQQTWQLARMYWHKDRQALAGISDEELLAMATTHLEEFDHVGLTESFDSDFRQILSDLDIDQPVPRTRQFKTIDPLSRDHLSDAALSALQDRLGLDYALLAHAKRLNSQTTAFHAN</sequence>
<keyword evidence="3" id="KW-0812">Transmembrane</keyword>
<dbReference type="InterPro" id="IPR005331">
    <property type="entry name" value="Sulfotransferase"/>
</dbReference>
<organism evidence="7 8">
    <name type="scientific">Candidatus Seongchinamella marina</name>
    <dbReference type="NCBI Taxonomy" id="2518990"/>
    <lineage>
        <taxon>Bacteria</taxon>
        <taxon>Pseudomonadati</taxon>
        <taxon>Pseudomonadota</taxon>
        <taxon>Gammaproteobacteria</taxon>
        <taxon>Cellvibrionales</taxon>
        <taxon>Halieaceae</taxon>
        <taxon>Seongchinamella</taxon>
    </lineage>
</organism>
<dbReference type="Proteomes" id="UP001143307">
    <property type="component" value="Unassembled WGS sequence"/>
</dbReference>
<evidence type="ECO:0000313" key="8">
    <source>
        <dbReference type="Proteomes" id="UP001143307"/>
    </source>
</evidence>
<reference evidence="7" key="1">
    <citation type="submission" date="2019-02" db="EMBL/GenBank/DDBJ databases">
        <authorList>
            <person name="Li S.-H."/>
        </authorList>
    </citation>
    <scope>NUCLEOTIDE SEQUENCE</scope>
    <source>
        <strain evidence="7">IMCC8485</strain>
    </source>
</reference>
<dbReference type="InterPro" id="IPR027417">
    <property type="entry name" value="P-loop_NTPase"/>
</dbReference>
<dbReference type="RefSeq" id="WP_279253433.1">
    <property type="nucleotide sequence ID" value="NZ_SHNP01000005.1"/>
</dbReference>
<proteinExistence type="predicted"/>
<dbReference type="Pfam" id="PF03567">
    <property type="entry name" value="Sulfotransfer_2"/>
    <property type="match status" value="1"/>
</dbReference>
<evidence type="ECO:0000256" key="1">
    <source>
        <dbReference type="ARBA" id="ARBA00004167"/>
    </source>
</evidence>
<name>A0ABT3SZF5_9GAMM</name>
<evidence type="ECO:0000256" key="6">
    <source>
        <dbReference type="ARBA" id="ARBA00023180"/>
    </source>
</evidence>
<dbReference type="InterPro" id="IPR010635">
    <property type="entry name" value="Heparan_SO4-6-sulfoTrfase"/>
</dbReference>
<protein>
    <recommendedName>
        <fullName evidence="9">Sulfotransferase family protein</fullName>
    </recommendedName>
</protein>
<dbReference type="SUPFAM" id="SSF52540">
    <property type="entry name" value="P-loop containing nucleoside triphosphate hydrolases"/>
    <property type="match status" value="1"/>
</dbReference>
<keyword evidence="5" id="KW-0472">Membrane</keyword>